<dbReference type="GO" id="GO:0008081">
    <property type="term" value="F:phosphoric diester hydrolase activity"/>
    <property type="evidence" value="ECO:0007669"/>
    <property type="project" value="TreeGrafter"/>
</dbReference>
<keyword evidence="7" id="KW-1185">Reference proteome</keyword>
<feature type="signal peptide" evidence="4">
    <location>
        <begin position="1"/>
        <end position="19"/>
    </location>
</feature>
<dbReference type="CDD" id="cd00842">
    <property type="entry name" value="MPP_ASMase"/>
    <property type="match status" value="1"/>
</dbReference>
<dbReference type="Proteomes" id="UP001249851">
    <property type="component" value="Unassembled WGS sequence"/>
</dbReference>
<evidence type="ECO:0000313" key="6">
    <source>
        <dbReference type="EMBL" id="KAK2569722.1"/>
    </source>
</evidence>
<dbReference type="SUPFAM" id="SSF56300">
    <property type="entry name" value="Metallo-dependent phosphatases"/>
    <property type="match status" value="1"/>
</dbReference>
<comment type="caution">
    <text evidence="6">The sequence shown here is derived from an EMBL/GenBank/DDBJ whole genome shotgun (WGS) entry which is preliminary data.</text>
</comment>
<sequence>MWTGHLGVLFLLATSFVLQAESRKYEKKCKKIMKFLHVSDIHLDPFYNQSMDKDTYCHKSNGSKRTADYKAPYGRIGCDSPEWLWESTLREMKSKGADFMLLTGDSAAHGMTDTQGSPKVLRAMSLVSSKAHEVFPDIPIFPCFGNNDLPGHYILPNSSEWYETVLSYWSPLILCSKCPPNVTKTTTQEKLKKTFLNGGYYSANIANKKMVVLVLNTMYWYDIKYTDPLVDKIAENQFVWLEEQLILAKRRKRKALIMSHIPPGGDPFDFSYFWISKYTKRFVNIVGKFHTIIVGQFYAHTHKHDFRLQILNSTGAATEEKSSKSFALQTASVSPVYANNPAFKVFKLNTKKKAVLDYDQFYLDLVVATEFSNPVWQFDYTFSKKFPSKRKVIDADRIDELNQQLISQTDGRFWNSYIKGTTANYQTSQYDRFPLYCVMRYVFKEDFEKCREKLKVLGG</sequence>
<keyword evidence="4" id="KW-0732">Signal</keyword>
<dbReference type="Gene3D" id="3.60.21.10">
    <property type="match status" value="1"/>
</dbReference>
<gene>
    <name evidence="6" type="ORF">P5673_005559</name>
</gene>
<organism evidence="6 7">
    <name type="scientific">Acropora cervicornis</name>
    <name type="common">Staghorn coral</name>
    <dbReference type="NCBI Taxonomy" id="6130"/>
    <lineage>
        <taxon>Eukaryota</taxon>
        <taxon>Metazoa</taxon>
        <taxon>Cnidaria</taxon>
        <taxon>Anthozoa</taxon>
        <taxon>Hexacorallia</taxon>
        <taxon>Scleractinia</taxon>
        <taxon>Astrocoeniina</taxon>
        <taxon>Acroporidae</taxon>
        <taxon>Acropora</taxon>
    </lineage>
</organism>
<name>A0AAD9QY73_ACRCE</name>
<evidence type="ECO:0000259" key="5">
    <source>
        <dbReference type="Pfam" id="PF00149"/>
    </source>
</evidence>
<proteinExistence type="inferred from homology"/>
<dbReference type="InterPro" id="IPR029052">
    <property type="entry name" value="Metallo-depent_PP-like"/>
</dbReference>
<comment type="similarity">
    <text evidence="1">Belongs to the acid sphingomyelinase family.</text>
</comment>
<evidence type="ECO:0000256" key="2">
    <source>
        <dbReference type="ARBA" id="ARBA00022801"/>
    </source>
</evidence>
<protein>
    <submittedName>
        <fullName evidence="6">Acid sphingomyelinase-like phosphodiesterase 3a</fullName>
    </submittedName>
</protein>
<keyword evidence="3" id="KW-0325">Glycoprotein</keyword>
<dbReference type="InterPro" id="IPR004843">
    <property type="entry name" value="Calcineurin-like_PHP"/>
</dbReference>
<dbReference type="GO" id="GO:0005615">
    <property type="term" value="C:extracellular space"/>
    <property type="evidence" value="ECO:0007669"/>
    <property type="project" value="TreeGrafter"/>
</dbReference>
<dbReference type="InterPro" id="IPR041805">
    <property type="entry name" value="ASMase/PPN1_MPP"/>
</dbReference>
<reference evidence="6" key="2">
    <citation type="journal article" date="2023" name="Science">
        <title>Genomic signatures of disease resistance in endangered staghorn corals.</title>
        <authorList>
            <person name="Vollmer S.V."/>
            <person name="Selwyn J.D."/>
            <person name="Despard B.A."/>
            <person name="Roesel C.L."/>
        </authorList>
    </citation>
    <scope>NUCLEOTIDE SEQUENCE</scope>
    <source>
        <strain evidence="6">K2</strain>
    </source>
</reference>
<feature type="chain" id="PRO_5041941155" evidence="4">
    <location>
        <begin position="20"/>
        <end position="459"/>
    </location>
</feature>
<dbReference type="PANTHER" id="PTHR10340:SF57">
    <property type="entry name" value="METALLOPHOS DOMAIN-CONTAINING PROTEIN"/>
    <property type="match status" value="1"/>
</dbReference>
<evidence type="ECO:0000256" key="4">
    <source>
        <dbReference type="SAM" id="SignalP"/>
    </source>
</evidence>
<dbReference type="EMBL" id="JARQWQ010000009">
    <property type="protein sequence ID" value="KAK2569722.1"/>
    <property type="molecule type" value="Genomic_DNA"/>
</dbReference>
<evidence type="ECO:0000313" key="7">
    <source>
        <dbReference type="Proteomes" id="UP001249851"/>
    </source>
</evidence>
<reference evidence="6" key="1">
    <citation type="journal article" date="2023" name="G3 (Bethesda)">
        <title>Whole genome assembly and annotation of the endangered Caribbean coral Acropora cervicornis.</title>
        <authorList>
            <person name="Selwyn J.D."/>
            <person name="Vollmer S.V."/>
        </authorList>
    </citation>
    <scope>NUCLEOTIDE SEQUENCE</scope>
    <source>
        <strain evidence="6">K2</strain>
    </source>
</reference>
<dbReference type="AlphaFoldDB" id="A0AAD9QY73"/>
<evidence type="ECO:0000256" key="1">
    <source>
        <dbReference type="ARBA" id="ARBA00008234"/>
    </source>
</evidence>
<dbReference type="Pfam" id="PF00149">
    <property type="entry name" value="Metallophos"/>
    <property type="match status" value="1"/>
</dbReference>
<dbReference type="PANTHER" id="PTHR10340">
    <property type="entry name" value="SPHINGOMYELIN PHOSPHODIESTERASE"/>
    <property type="match status" value="1"/>
</dbReference>
<evidence type="ECO:0000256" key="3">
    <source>
        <dbReference type="ARBA" id="ARBA00023180"/>
    </source>
</evidence>
<keyword evidence="2" id="KW-0378">Hydrolase</keyword>
<feature type="domain" description="Calcineurin-like phosphoesterase" evidence="5">
    <location>
        <begin position="33"/>
        <end position="303"/>
    </location>
</feature>
<accession>A0AAD9QY73</accession>